<evidence type="ECO:0008006" key="4">
    <source>
        <dbReference type="Google" id="ProtNLM"/>
    </source>
</evidence>
<feature type="transmembrane region" description="Helical" evidence="1">
    <location>
        <begin position="267"/>
        <end position="292"/>
    </location>
</feature>
<proteinExistence type="predicted"/>
<reference evidence="2 3" key="1">
    <citation type="submission" date="2018-10" db="EMBL/GenBank/DDBJ databases">
        <title>An updated phylogeny of the Alphaproteobacteria reveals that the parasitic Rickettsiales and Holosporales have independent origins.</title>
        <authorList>
            <person name="Munoz-Gomez S.A."/>
            <person name="Hess S."/>
            <person name="Burger G."/>
            <person name="Lang B.F."/>
            <person name="Susko E."/>
            <person name="Slamovits C.H."/>
            <person name="Roger A.J."/>
        </authorList>
    </citation>
    <scope>NUCLEOTIDE SEQUENCE [LARGE SCALE GENOMIC DNA]</scope>
    <source>
        <strain evidence="2">HOLO01</strain>
    </source>
</reference>
<keyword evidence="3" id="KW-1185">Reference proteome</keyword>
<dbReference type="Proteomes" id="UP000293550">
    <property type="component" value="Unassembled WGS sequence"/>
</dbReference>
<keyword evidence="1" id="KW-1133">Transmembrane helix</keyword>
<name>A0A4Q7DIV2_9PROT</name>
<feature type="transmembrane region" description="Helical" evidence="1">
    <location>
        <begin position="162"/>
        <end position="185"/>
    </location>
</feature>
<evidence type="ECO:0000256" key="1">
    <source>
        <dbReference type="SAM" id="Phobius"/>
    </source>
</evidence>
<accession>A0A4Q7DIV2</accession>
<dbReference type="RefSeq" id="WP_130153804.1">
    <property type="nucleotide sequence ID" value="NZ_SCFB01000005.1"/>
</dbReference>
<organism evidence="2 3">
    <name type="scientific">Candidatus Finniella inopinata</name>
    <dbReference type="NCBI Taxonomy" id="1696036"/>
    <lineage>
        <taxon>Bacteria</taxon>
        <taxon>Pseudomonadati</taxon>
        <taxon>Pseudomonadota</taxon>
        <taxon>Alphaproteobacteria</taxon>
        <taxon>Holosporales</taxon>
        <taxon>Candidatus Paracaedibacteraceae</taxon>
        <taxon>Candidatus Finniella</taxon>
    </lineage>
</organism>
<evidence type="ECO:0000313" key="2">
    <source>
        <dbReference type="EMBL" id="RZI46045.1"/>
    </source>
</evidence>
<keyword evidence="1" id="KW-0472">Membrane</keyword>
<feature type="transmembrane region" description="Helical" evidence="1">
    <location>
        <begin position="206"/>
        <end position="227"/>
    </location>
</feature>
<comment type="caution">
    <text evidence="2">The sequence shown here is derived from an EMBL/GenBank/DDBJ whole genome shotgun (WGS) entry which is preliminary data.</text>
</comment>
<feature type="transmembrane region" description="Helical" evidence="1">
    <location>
        <begin position="33"/>
        <end position="53"/>
    </location>
</feature>
<evidence type="ECO:0000313" key="3">
    <source>
        <dbReference type="Proteomes" id="UP000293550"/>
    </source>
</evidence>
<feature type="transmembrane region" description="Helical" evidence="1">
    <location>
        <begin position="6"/>
        <end position="26"/>
    </location>
</feature>
<keyword evidence="1" id="KW-0812">Transmembrane</keyword>
<protein>
    <recommendedName>
        <fullName evidence="4">DUF2232 domain-containing protein</fullName>
    </recommendedName>
</protein>
<dbReference type="EMBL" id="SCFB01000005">
    <property type="protein sequence ID" value="RZI46045.1"/>
    <property type="molecule type" value="Genomic_DNA"/>
</dbReference>
<sequence>MITSFFNLPPLLQTTLAGLVSALWAVIIPQIPVIGLILSPFLLVPLFFVSFSLGLKSGLQAGLSAVFFAFLISSPLAGYAFFILHFMPFMAISALFLYQKNDHWTHAPGMILSKMTMTFLLLVLGGLALLNAQEIDWQQSILRHLDQMTTASPSLSPMIEQMVGWLPSLVGLSMMASLTANVYTAQTLLKKVHRNLRHFQGEAWQVPTYWDIMVVVSMMAWMLFKFLCLPQTLLMAKTAALLSCVPLGFTGFRICYLRLSALASGRLWFRVLCMACFLLVWPLVFIVLLGFIEPWYALTQRFSQNQRNTHHNDD</sequence>
<gene>
    <name evidence="2" type="ORF">EQU50_03685</name>
</gene>
<dbReference type="AlphaFoldDB" id="A0A4Q7DIV2"/>
<feature type="transmembrane region" description="Helical" evidence="1">
    <location>
        <begin position="110"/>
        <end position="130"/>
    </location>
</feature>
<feature type="transmembrane region" description="Helical" evidence="1">
    <location>
        <begin position="233"/>
        <end position="255"/>
    </location>
</feature>
<feature type="transmembrane region" description="Helical" evidence="1">
    <location>
        <begin position="65"/>
        <end position="98"/>
    </location>
</feature>